<comment type="caution">
    <text evidence="1">The sequence shown here is derived from an EMBL/GenBank/DDBJ whole genome shotgun (WGS) entry which is preliminary data.</text>
</comment>
<sequence length="207" mass="23506">MWQILKQKHSLVVRRDDVMRLMAELDPCGTENRFEHGVFPKRLRTDCGTENGIMAVLHCTLRSEHTDEFAGAKSHMYGTSTSNQRIESWWSYFRKQRKDSQESQEYKLYWNTHTIRPVHQSRCPSGKPEAMYHVPQRFDGNNCGFPAPAQTLNHITSIMPVPATPAGDEHETLFGELQRQSALILECTPGLGPDPGVDPCAQPGTIR</sequence>
<dbReference type="PANTHER" id="PTHR46791:SF12">
    <property type="match status" value="1"/>
</dbReference>
<proteinExistence type="predicted"/>
<protein>
    <submittedName>
        <fullName evidence="1">Uncharacterized protein LOC127532017</fullName>
    </submittedName>
</protein>
<accession>A0AAV1NEY2</accession>
<name>A0AAV1NEY2_SCOSC</name>
<dbReference type="PANTHER" id="PTHR46791">
    <property type="entry name" value="EXPRESSED PROTEIN"/>
    <property type="match status" value="1"/>
</dbReference>
<organism evidence="1 2">
    <name type="scientific">Scomber scombrus</name>
    <name type="common">Atlantic mackerel</name>
    <name type="synonym">Scomber vernalis</name>
    <dbReference type="NCBI Taxonomy" id="13677"/>
    <lineage>
        <taxon>Eukaryota</taxon>
        <taxon>Metazoa</taxon>
        <taxon>Chordata</taxon>
        <taxon>Craniata</taxon>
        <taxon>Vertebrata</taxon>
        <taxon>Euteleostomi</taxon>
        <taxon>Actinopterygii</taxon>
        <taxon>Neopterygii</taxon>
        <taxon>Teleostei</taxon>
        <taxon>Neoteleostei</taxon>
        <taxon>Acanthomorphata</taxon>
        <taxon>Pelagiaria</taxon>
        <taxon>Scombriformes</taxon>
        <taxon>Scombridae</taxon>
        <taxon>Scomber</taxon>
    </lineage>
</organism>
<evidence type="ECO:0000313" key="1">
    <source>
        <dbReference type="EMBL" id="CAK6958050.1"/>
    </source>
</evidence>
<reference evidence="1 2" key="1">
    <citation type="submission" date="2024-01" db="EMBL/GenBank/DDBJ databases">
        <authorList>
            <person name="Alioto T."/>
            <person name="Alioto T."/>
            <person name="Gomez Garrido J."/>
        </authorList>
    </citation>
    <scope>NUCLEOTIDE SEQUENCE [LARGE SCALE GENOMIC DNA]</scope>
</reference>
<gene>
    <name evidence="1" type="ORF">FSCOSCO3_A026900</name>
</gene>
<dbReference type="AlphaFoldDB" id="A0AAV1NEY2"/>
<dbReference type="EMBL" id="CAWUFR010000032">
    <property type="protein sequence ID" value="CAK6958050.1"/>
    <property type="molecule type" value="Genomic_DNA"/>
</dbReference>
<dbReference type="Proteomes" id="UP001314229">
    <property type="component" value="Unassembled WGS sequence"/>
</dbReference>
<evidence type="ECO:0000313" key="2">
    <source>
        <dbReference type="Proteomes" id="UP001314229"/>
    </source>
</evidence>
<keyword evidence="2" id="KW-1185">Reference proteome</keyword>